<dbReference type="GO" id="GO:0006260">
    <property type="term" value="P:DNA replication"/>
    <property type="evidence" value="ECO:0007669"/>
    <property type="project" value="UniProtKB-KW"/>
</dbReference>
<feature type="non-terminal residue" evidence="19">
    <location>
        <position position="1725"/>
    </location>
</feature>
<comment type="similarity">
    <text evidence="2 13">Belongs to the DNA polymerase type-B family.</text>
</comment>
<keyword evidence="13" id="KW-0863">Zinc-finger</keyword>
<dbReference type="Pfam" id="PF00136">
    <property type="entry name" value="DNA_pol_B"/>
    <property type="match status" value="1"/>
</dbReference>
<evidence type="ECO:0000256" key="5">
    <source>
        <dbReference type="ARBA" id="ARBA00022723"/>
    </source>
</evidence>
<keyword evidence="9 13" id="KW-0408">Iron</keyword>
<feature type="domain" description="DNA polymerase zeta catalytic subunit N-terminal" evidence="18">
    <location>
        <begin position="1"/>
        <end position="55"/>
    </location>
</feature>
<evidence type="ECO:0000256" key="3">
    <source>
        <dbReference type="ARBA" id="ARBA00022679"/>
    </source>
</evidence>
<dbReference type="InterPro" id="IPR006134">
    <property type="entry name" value="DNA-dir_DNA_pol_B_multi_dom"/>
</dbReference>
<evidence type="ECO:0000259" key="17">
    <source>
        <dbReference type="Pfam" id="PF24055"/>
    </source>
</evidence>
<dbReference type="InterPro" id="IPR030559">
    <property type="entry name" value="PolZ_Rev3"/>
</dbReference>
<gene>
    <name evidence="19" type="ORF">WN55_02272</name>
</gene>
<dbReference type="SUPFAM" id="SSF56672">
    <property type="entry name" value="DNA/RNA polymerases"/>
    <property type="match status" value="1"/>
</dbReference>
<dbReference type="GO" id="GO:0003677">
    <property type="term" value="F:DNA binding"/>
    <property type="evidence" value="ECO:0007669"/>
    <property type="project" value="UniProtKB-KW"/>
</dbReference>
<dbReference type="GO" id="GO:0016035">
    <property type="term" value="C:zeta DNA polymerase complex"/>
    <property type="evidence" value="ECO:0007669"/>
    <property type="project" value="InterPro"/>
</dbReference>
<dbReference type="Pfam" id="PF24055">
    <property type="entry name" value="POL3_N"/>
    <property type="match status" value="1"/>
</dbReference>
<dbReference type="InterPro" id="IPR025687">
    <property type="entry name" value="Znf-C4pol"/>
</dbReference>
<keyword evidence="7 13" id="KW-0862">Zinc</keyword>
<evidence type="ECO:0000259" key="14">
    <source>
        <dbReference type="Pfam" id="PF00136"/>
    </source>
</evidence>
<dbReference type="InterPro" id="IPR017964">
    <property type="entry name" value="DNA-dir_DNA_pol_B_CS"/>
</dbReference>
<keyword evidence="13" id="KW-0238">DNA-binding</keyword>
<dbReference type="GO" id="GO:0005634">
    <property type="term" value="C:nucleus"/>
    <property type="evidence" value="ECO:0007669"/>
    <property type="project" value="UniProtKB-SubCell"/>
</dbReference>
<reference evidence="19 20" key="1">
    <citation type="submission" date="2015-07" db="EMBL/GenBank/DDBJ databases">
        <title>The genome of Dufourea novaeangliae.</title>
        <authorList>
            <person name="Pan H."/>
            <person name="Kapheim K."/>
        </authorList>
    </citation>
    <scope>NUCLEOTIDE SEQUENCE [LARGE SCALE GENOMIC DNA]</scope>
    <source>
        <strain evidence="19">0120121106</strain>
        <tissue evidence="19">Whole body</tissue>
    </source>
</reference>
<keyword evidence="10 13" id="KW-0411">Iron-sulfur</keyword>
<keyword evidence="13" id="KW-0539">Nucleus</keyword>
<dbReference type="PROSITE" id="PS00116">
    <property type="entry name" value="DNA_POLYMERASE_B"/>
    <property type="match status" value="1"/>
</dbReference>
<feature type="domain" description="C4-type zinc-finger of DNA polymerase delta" evidence="16">
    <location>
        <begin position="1639"/>
        <end position="1705"/>
    </location>
</feature>
<comment type="cofactor">
    <cofactor evidence="1 13">
        <name>[4Fe-4S] cluster</name>
        <dbReference type="ChEBI" id="CHEBI:49883"/>
    </cofactor>
</comment>
<feature type="domain" description="DNA-directed DNA polymerase family B multifunctional" evidence="14">
    <location>
        <begin position="1146"/>
        <end position="1596"/>
    </location>
</feature>
<dbReference type="PRINTS" id="PR00106">
    <property type="entry name" value="DNAPOLB"/>
</dbReference>
<name>A0A154PFZ1_DUFNO</name>
<dbReference type="FunFam" id="3.30.342.10:FF:000002">
    <property type="entry name" value="DNA polymerase zeta catalytic subunit isoform X1"/>
    <property type="match status" value="1"/>
</dbReference>
<dbReference type="GO" id="GO:0051539">
    <property type="term" value="F:4 iron, 4 sulfur cluster binding"/>
    <property type="evidence" value="ECO:0007669"/>
    <property type="project" value="UniProtKB-KW"/>
</dbReference>
<proteinExistence type="inferred from homology"/>
<dbReference type="GO" id="GO:0008270">
    <property type="term" value="F:zinc ion binding"/>
    <property type="evidence" value="ECO:0007669"/>
    <property type="project" value="UniProtKB-KW"/>
</dbReference>
<dbReference type="CDD" id="cd05778">
    <property type="entry name" value="DNA_polB_zeta_exo"/>
    <property type="match status" value="1"/>
</dbReference>
<organism evidence="19 20">
    <name type="scientific">Dufourea novaeangliae</name>
    <name type="common">Sweat bee</name>
    <dbReference type="NCBI Taxonomy" id="178035"/>
    <lineage>
        <taxon>Eukaryota</taxon>
        <taxon>Metazoa</taxon>
        <taxon>Ecdysozoa</taxon>
        <taxon>Arthropoda</taxon>
        <taxon>Hexapoda</taxon>
        <taxon>Insecta</taxon>
        <taxon>Pterygota</taxon>
        <taxon>Neoptera</taxon>
        <taxon>Endopterygota</taxon>
        <taxon>Hymenoptera</taxon>
        <taxon>Apocrita</taxon>
        <taxon>Aculeata</taxon>
        <taxon>Apoidea</taxon>
        <taxon>Anthophila</taxon>
        <taxon>Halictidae</taxon>
        <taxon>Rophitinae</taxon>
        <taxon>Dufourea</taxon>
    </lineage>
</organism>
<comment type="subcellular location">
    <subcellularLocation>
        <location evidence="13">Nucleus</location>
    </subcellularLocation>
</comment>
<dbReference type="Proteomes" id="UP000076502">
    <property type="component" value="Unassembled WGS sequence"/>
</dbReference>
<keyword evidence="5 13" id="KW-0479">Metal-binding</keyword>
<dbReference type="CDD" id="cd05534">
    <property type="entry name" value="POLBc_zeta"/>
    <property type="match status" value="1"/>
</dbReference>
<dbReference type="FunFam" id="1.10.287.690:FF:000002">
    <property type="entry name" value="DNA polymerase zeta"/>
    <property type="match status" value="1"/>
</dbReference>
<evidence type="ECO:0000259" key="16">
    <source>
        <dbReference type="Pfam" id="PF14260"/>
    </source>
</evidence>
<dbReference type="InterPro" id="IPR056447">
    <property type="entry name" value="REV3_N"/>
</dbReference>
<dbReference type="InterPro" id="IPR006172">
    <property type="entry name" value="DNA-dir_DNA_pol_B"/>
</dbReference>
<dbReference type="InterPro" id="IPR023211">
    <property type="entry name" value="DNA_pol_palm_dom_sf"/>
</dbReference>
<dbReference type="InterPro" id="IPR043502">
    <property type="entry name" value="DNA/RNA_pol_sf"/>
</dbReference>
<dbReference type="SMART" id="SM00486">
    <property type="entry name" value="POLBc"/>
    <property type="match status" value="1"/>
</dbReference>
<evidence type="ECO:0000256" key="2">
    <source>
        <dbReference type="ARBA" id="ARBA00005755"/>
    </source>
</evidence>
<dbReference type="InterPro" id="IPR006133">
    <property type="entry name" value="DNA-dir_DNA_pol_B_exonuc"/>
</dbReference>
<evidence type="ECO:0000256" key="11">
    <source>
        <dbReference type="ARBA" id="ARBA00023204"/>
    </source>
</evidence>
<evidence type="ECO:0000256" key="10">
    <source>
        <dbReference type="ARBA" id="ARBA00023014"/>
    </source>
</evidence>
<dbReference type="Pfam" id="PF03104">
    <property type="entry name" value="DNA_pol_B_exo1"/>
    <property type="match status" value="1"/>
</dbReference>
<keyword evidence="20" id="KW-1185">Reference proteome</keyword>
<evidence type="ECO:0000256" key="1">
    <source>
        <dbReference type="ARBA" id="ARBA00001966"/>
    </source>
</evidence>
<dbReference type="GO" id="GO:0042276">
    <property type="term" value="P:error-prone translesion synthesis"/>
    <property type="evidence" value="ECO:0007669"/>
    <property type="project" value="TreeGrafter"/>
</dbReference>
<evidence type="ECO:0000259" key="15">
    <source>
        <dbReference type="Pfam" id="PF03104"/>
    </source>
</evidence>
<dbReference type="EMBL" id="KQ434896">
    <property type="protein sequence ID" value="KZC10783.1"/>
    <property type="molecule type" value="Genomic_DNA"/>
</dbReference>
<evidence type="ECO:0000256" key="6">
    <source>
        <dbReference type="ARBA" id="ARBA00022763"/>
    </source>
</evidence>
<keyword evidence="8 13" id="KW-0239">DNA-directed DNA polymerase</keyword>
<evidence type="ECO:0000256" key="13">
    <source>
        <dbReference type="RuleBase" id="RU000442"/>
    </source>
</evidence>
<dbReference type="Pfam" id="PF24065">
    <property type="entry name" value="REV3_N"/>
    <property type="match status" value="1"/>
</dbReference>
<evidence type="ECO:0000256" key="7">
    <source>
        <dbReference type="ARBA" id="ARBA00022833"/>
    </source>
</evidence>
<feature type="domain" description="DNA polymerase delta/zeta catalytic subunit N-terminal" evidence="17">
    <location>
        <begin position="56"/>
        <end position="133"/>
    </location>
</feature>
<sequence>MFSVSLVTLDSYQAAPVSGLDVTFSDFRGTEIKHVPVIRIFGSTPSGIKTCLHIHGVFPYIYIPCAIENNVDSFMYKLAAAIDSAINVSLGSAFSKSQHVYKIQRVSGIPLYGYHEKEHLFFKIYFYNPAMVKRAADLLQNGTILNQNHQPYEAHIPFILQFMMDYNLYGMSLINLKIIKYRQRITMGSKENSQNESLSNSDSQIYLPASVIRQSTCKLEVDAQATEILNREEIQNGLDLNPGIAAIWNDEKCRRVANGLQQSESQLLYTNTNDRVYGPTNNDIYQEQRLIQRLQTISQVQYYETVASVTPSVLTYPLEVESEDNPLTTSHMSNHFKLHTQDEENKKEQFLNNELLKSEKSCSSKQALSQDKSIDTSVLDTDDMQLVEMLVNLAESNEDDIIVDDDSVLASQYSALSNEIKEDNEDEEIEDLNITSLDLDSLSSWNTVSKTASQSSTTEITNGKEKSAVLENDTEDISLLNFPQFDVCFTQDNTEIVKEFVDSEVAEDNTSNSKYVKHITPKSNKEVRKRLSFLNANDNEIDSVKDNIDEKHSEHLSLTEKILNKSHENDDSAVASVTNFTYDQNFIKICTKENEKVNCDNHLPSTSGNNTDLCIGNLSGKVLQENEEENIVDEDEKDICNMTYMQLLNKKLESEIENSSFLSLDNKRDITKNKLITITTKFNPPTRERIMNTAKTYDISGCKSSGPFFSNKVDLIKHKESSNRTNDIGDLVPFKSSLDRVTGIKLWRRVKINEFYPSGSNIKSCDIKRVLTGHSSIVIESLIQPPTSKSVTTWLQAKQYLAKRNNTGHVSTAIKNTANETFIGTEQPKQLSQTSNTSHCSNGSNLNPSLRQMLENPLLYKDIDSQQHLGISYGQIEYSMKGDSGNVADENFQNAKGITVHQYLTIFSLEVHVITRDKLLPDPEHDSMGAIFYAIYSDVPSSSDVERIEHGAIVVTCSTYSSKIKNIYSTSTTCPTSYVSSEEDLLNSLITLIRHSDPDILIGWEIESHSWGYIMQRATHIGYNNLTWQISRIPNVTPTKGQTLDKDNLSDVKIPGRIVLDVWRIMRHEIGLLNYTFENVIYHVLRERIACPTFQHLTDWWKHNNVTIQWRVIFHYVVRVVGTLRILIHLDIIGRTCEHARLFGIQFYEVFSRGSQFRVESMMLRLAKPLNYVPISPSVHQRARMRAPESLPLIMEPQSVFYTDPLIVLDFQSLYPSIIIAYNYCYSTCLGRIEHIGQSEPYEFGAATLKLKGSTIRKLQGKMNFSPCGVAFVTPEVRLGILPRMLAEILNTRLMVKGSMKLYGNENRVLQRVLHSQQLGLKLIANVTYGYTSANFSGRMPCIEIGDSVVSKGRETLERAIKIVESTPKWGARVVYGDTDSLFILLPGKSREDAFTVGAEIADTVTAANPPPVKLKFEKVLQPAILQTKKRYCGYMYESVDQKEPKYLAKGIETVRRDGCPAATKILEKSLKILFDTKDLSLLKLYVTRQFDKILRRKISIQDLTFAREFRGLQGYKASACVPALELTRRLMRKDPRAIPRVGERVRYVIVAGAPNQPLIHCVRTPMEVISDEGLNTNSVYYITKVIIPPLNRCLNLIGIDVHTWYREMSHRQTPDKAVSLFTDNQKQTIRQFFSTVVCAACGDQTQKDICTNCVSNPSQTVTILHEKMRWLERSHSKLTTICQSCIGYLDDVKCESLDCPIFYRLTQARRDLVQIPYLDSIICN</sequence>
<evidence type="ECO:0000256" key="9">
    <source>
        <dbReference type="ARBA" id="ARBA00023004"/>
    </source>
</evidence>
<evidence type="ECO:0000259" key="18">
    <source>
        <dbReference type="Pfam" id="PF24065"/>
    </source>
</evidence>
<dbReference type="EC" id="2.7.7.7" evidence="13"/>
<dbReference type="Gene3D" id="1.10.287.690">
    <property type="entry name" value="Helix hairpin bin"/>
    <property type="match status" value="1"/>
</dbReference>
<keyword evidence="4 13" id="KW-0548">Nucleotidyltransferase</keyword>
<protein>
    <recommendedName>
        <fullName evidence="13">DNA polymerase</fullName>
        <ecNumber evidence="13">2.7.7.7</ecNumber>
    </recommendedName>
</protein>
<evidence type="ECO:0000313" key="20">
    <source>
        <dbReference type="Proteomes" id="UP000076502"/>
    </source>
</evidence>
<evidence type="ECO:0000256" key="4">
    <source>
        <dbReference type="ARBA" id="ARBA00022695"/>
    </source>
</evidence>
<dbReference type="Gene3D" id="1.10.132.60">
    <property type="entry name" value="DNA polymerase family B, C-terminal domain"/>
    <property type="match status" value="1"/>
</dbReference>
<dbReference type="InterPro" id="IPR042087">
    <property type="entry name" value="DNA_pol_B_thumb"/>
</dbReference>
<dbReference type="FunFam" id="3.30.420.10:FF:000024">
    <property type="entry name" value="DNA polymerase zeta catalytic subunit"/>
    <property type="match status" value="1"/>
</dbReference>
<keyword evidence="13" id="KW-0235">DNA replication</keyword>
<keyword evidence="13" id="KW-0004">4Fe-4S</keyword>
<accession>A0A154PFZ1</accession>
<evidence type="ECO:0000313" key="19">
    <source>
        <dbReference type="EMBL" id="KZC10783.1"/>
    </source>
</evidence>
<dbReference type="PANTHER" id="PTHR45812">
    <property type="entry name" value="DNA POLYMERASE ZETA CATALYTIC SUBUNIT"/>
    <property type="match status" value="1"/>
</dbReference>
<dbReference type="Pfam" id="PF14260">
    <property type="entry name" value="zf-C4pol"/>
    <property type="match status" value="1"/>
</dbReference>
<dbReference type="Gene3D" id="3.30.342.10">
    <property type="entry name" value="DNA Polymerase, chain B, domain 1"/>
    <property type="match status" value="1"/>
</dbReference>
<feature type="domain" description="DNA-directed DNA polymerase family B exonuclease" evidence="15">
    <location>
        <begin position="895"/>
        <end position="1080"/>
    </location>
</feature>
<dbReference type="GO" id="GO:0000724">
    <property type="term" value="P:double-strand break repair via homologous recombination"/>
    <property type="evidence" value="ECO:0007669"/>
    <property type="project" value="TreeGrafter"/>
</dbReference>
<dbReference type="Gene3D" id="3.30.420.10">
    <property type="entry name" value="Ribonuclease H-like superfamily/Ribonuclease H"/>
    <property type="match status" value="1"/>
</dbReference>
<dbReference type="PANTHER" id="PTHR45812:SF1">
    <property type="entry name" value="DNA POLYMERASE ZETA CATALYTIC SUBUNIT"/>
    <property type="match status" value="1"/>
</dbReference>
<dbReference type="OrthoDB" id="2414538at2759"/>
<dbReference type="GO" id="GO:0000166">
    <property type="term" value="F:nucleotide binding"/>
    <property type="evidence" value="ECO:0007669"/>
    <property type="project" value="InterPro"/>
</dbReference>
<dbReference type="FunFam" id="1.10.132.60:FF:000005">
    <property type="entry name" value="Putative DNA polymerase zeta catalytic subunit"/>
    <property type="match status" value="1"/>
</dbReference>
<dbReference type="SUPFAM" id="SSF53098">
    <property type="entry name" value="Ribonuclease H-like"/>
    <property type="match status" value="1"/>
</dbReference>
<dbReference type="InterPro" id="IPR036397">
    <property type="entry name" value="RNaseH_sf"/>
</dbReference>
<dbReference type="Gene3D" id="3.90.1600.10">
    <property type="entry name" value="Palm domain of DNA polymerase"/>
    <property type="match status" value="1"/>
</dbReference>
<dbReference type="InterPro" id="IPR012337">
    <property type="entry name" value="RNaseH-like_sf"/>
</dbReference>
<keyword evidence="6" id="KW-0227">DNA damage</keyword>
<comment type="catalytic activity">
    <reaction evidence="12 13">
        <text>DNA(n) + a 2'-deoxyribonucleoside 5'-triphosphate = DNA(n+1) + diphosphate</text>
        <dbReference type="Rhea" id="RHEA:22508"/>
        <dbReference type="Rhea" id="RHEA-COMP:17339"/>
        <dbReference type="Rhea" id="RHEA-COMP:17340"/>
        <dbReference type="ChEBI" id="CHEBI:33019"/>
        <dbReference type="ChEBI" id="CHEBI:61560"/>
        <dbReference type="ChEBI" id="CHEBI:173112"/>
        <dbReference type="EC" id="2.7.7.7"/>
    </reaction>
</comment>
<dbReference type="GO" id="GO:0003887">
    <property type="term" value="F:DNA-directed DNA polymerase activity"/>
    <property type="evidence" value="ECO:0007669"/>
    <property type="project" value="UniProtKB-KW"/>
</dbReference>
<evidence type="ECO:0000256" key="8">
    <source>
        <dbReference type="ARBA" id="ARBA00022932"/>
    </source>
</evidence>
<keyword evidence="11" id="KW-0234">DNA repair</keyword>
<dbReference type="InterPro" id="IPR056435">
    <property type="entry name" value="DPOD/Z_N"/>
</dbReference>
<evidence type="ECO:0000256" key="12">
    <source>
        <dbReference type="ARBA" id="ARBA00049244"/>
    </source>
</evidence>
<dbReference type="STRING" id="178035.A0A154PFZ1"/>
<keyword evidence="3 13" id="KW-0808">Transferase</keyword>